<dbReference type="Gene3D" id="3.40.50.1820">
    <property type="entry name" value="alpha/beta hydrolase"/>
    <property type="match status" value="1"/>
</dbReference>
<organism evidence="4 5">
    <name type="scientific">Gibberella intermedia</name>
    <name type="common">Bulb rot disease fungus</name>
    <name type="synonym">Fusarium proliferatum</name>
    <dbReference type="NCBI Taxonomy" id="948311"/>
    <lineage>
        <taxon>Eukaryota</taxon>
        <taxon>Fungi</taxon>
        <taxon>Dikarya</taxon>
        <taxon>Ascomycota</taxon>
        <taxon>Pezizomycotina</taxon>
        <taxon>Sordariomycetes</taxon>
        <taxon>Hypocreomycetidae</taxon>
        <taxon>Hypocreales</taxon>
        <taxon>Nectriaceae</taxon>
        <taxon>Fusarium</taxon>
        <taxon>Fusarium fujikuroi species complex</taxon>
    </lineage>
</organism>
<dbReference type="GO" id="GO:0016491">
    <property type="term" value="F:oxidoreductase activity"/>
    <property type="evidence" value="ECO:0007669"/>
    <property type="project" value="TreeGrafter"/>
</dbReference>
<dbReference type="AlphaFoldDB" id="A0A420SDY2"/>
<dbReference type="GO" id="GO:0008239">
    <property type="term" value="F:dipeptidyl-peptidase activity"/>
    <property type="evidence" value="ECO:0007669"/>
    <property type="project" value="InterPro"/>
</dbReference>
<dbReference type="InterPro" id="IPR013736">
    <property type="entry name" value="Xaa-Pro_dipept_C"/>
</dbReference>
<dbReference type="Pfam" id="PF08530">
    <property type="entry name" value="PepX_C"/>
    <property type="match status" value="1"/>
</dbReference>
<evidence type="ECO:0000256" key="1">
    <source>
        <dbReference type="ARBA" id="ARBA00006484"/>
    </source>
</evidence>
<comment type="caution">
    <text evidence="4">The sequence shown here is derived from an EMBL/GenBank/DDBJ whole genome shotgun (WGS) entry which is preliminary data.</text>
</comment>
<dbReference type="GO" id="GO:0019748">
    <property type="term" value="P:secondary metabolic process"/>
    <property type="evidence" value="ECO:0007669"/>
    <property type="project" value="TreeGrafter"/>
</dbReference>
<gene>
    <name evidence="4" type="ORF">BFJ72_g13070</name>
</gene>
<dbReference type="InterPro" id="IPR051468">
    <property type="entry name" value="Fungal_SecMetab_SDRs"/>
</dbReference>
<dbReference type="NCBIfam" id="TIGR00976">
    <property type="entry name" value="CocE_NonD"/>
    <property type="match status" value="1"/>
</dbReference>
<dbReference type="InterPro" id="IPR008979">
    <property type="entry name" value="Galactose-bd-like_sf"/>
</dbReference>
<protein>
    <recommendedName>
        <fullName evidence="3">Xaa-Pro dipeptidyl-peptidase C-terminal domain-containing protein</fullName>
    </recommendedName>
</protein>
<dbReference type="InterPro" id="IPR029058">
    <property type="entry name" value="AB_hydrolase_fold"/>
</dbReference>
<dbReference type="Proteomes" id="UP000283569">
    <property type="component" value="Unassembled WGS sequence"/>
</dbReference>
<feature type="domain" description="Xaa-Pro dipeptidyl-peptidase C-terminal" evidence="3">
    <location>
        <begin position="701"/>
        <end position="950"/>
    </location>
</feature>
<dbReference type="PRINTS" id="PR00081">
    <property type="entry name" value="GDHRDH"/>
</dbReference>
<dbReference type="PANTHER" id="PTHR43544">
    <property type="entry name" value="SHORT-CHAIN DEHYDROGENASE/REDUCTASE"/>
    <property type="match status" value="1"/>
</dbReference>
<sequence>MAKTIILITGANKGLGYHVAADLLTSPDNHVILACRNPNSGTEALGNLTSLASTRGTASVVALDITSDVSVKNAVDVVKKDFPHLDVLINNAGICVEPLGVKSPPLTEGLLTSFSTNVVGTARVTDAFVPLLSNSATKRIIFITSGSASLTYASDPTSHHHGPYMDAYRVSKTALNMLLVQYTTRFKGTGMVILGVNPGFCATDISGDPKIVLELGGIEPQEGAQIIARAARGEKDDFAGKVVDANGIVACLPGADIIAKRTGAIVIGNCEAINILREAGVPDAQLMAVQGGERIPLFSQDIRNKANEGKIELRPTPPGAPALPHPRYAAISVDVWPSLHCLMPEGHPEYLDSGTVYTGAAHPYVCTFDVNYGMKHGLLKIDQLLPEDEKNDGILSFVGYIKDRKINLFSDHDGGQLMYNIHISEGNTILWNAHLGGYEGIIRDLVPKPKLAIIGIAGRANYNGRPFDGSAAQFATKLVKWLDQPSVPVEKLSGYESFEAPDPAEWTQHGYAVVNVTTRGIQGSEGRHKWHGKAEARDGYDTIEYIAQLPWSDGHTALAGNSWLATNQWFIAAEQPPHLTCILPLEGLSDVYRETLCRGGVPYLPFWSFLGNNLFSNNEREDVISMINKYPLMNDYWEDKRAKANLITVPAYVLASMSTGLHTVGSTRCFEDIPHQKKWLRMNATQEWHDLYRDDTNADLKKFLDFYMKGAENGWEMTPKSPIENVPFNNWPIPETQHRTLWLSHNGALEAAQESVVPGKVSYQSDAPALQEDDDPEFVEFSYTFTEKSTMIGPARAVLYMSCSDYDDMDVFVILRKADKDGNILRNYNIPIQDLVGVNDQKDVALINTLQYVGPTGVLRASHRTLDPNLSKPHWPAHDHTKETKLQSSEVVKLEIGIWPSAIQFEAGEKLIFRVAGHQMTLAEFEPLRGGFTTGNIGIHYLHLDRDNYQSRITVPLVKI</sequence>
<evidence type="ECO:0000313" key="4">
    <source>
        <dbReference type="EMBL" id="RKL27483.1"/>
    </source>
</evidence>
<dbReference type="Gene3D" id="2.60.120.260">
    <property type="entry name" value="Galactose-binding domain-like"/>
    <property type="match status" value="1"/>
</dbReference>
<comment type="similarity">
    <text evidence="1">Belongs to the short-chain dehydrogenases/reductases (SDR) family.</text>
</comment>
<dbReference type="InterPro" id="IPR000383">
    <property type="entry name" value="Xaa-Pro-like_dom"/>
</dbReference>
<dbReference type="SUPFAM" id="SSF51735">
    <property type="entry name" value="NAD(P)-binding Rossmann-fold domains"/>
    <property type="match status" value="1"/>
</dbReference>
<dbReference type="SUPFAM" id="SSF53474">
    <property type="entry name" value="alpha/beta-Hydrolases"/>
    <property type="match status" value="1"/>
</dbReference>
<dbReference type="PANTHER" id="PTHR43544:SF32">
    <property type="entry name" value="CHAIN DEHYDROGENASE, PUTATIVE (AFU_ORTHOLOGUE AFUA_5G01530)-RELATED"/>
    <property type="match status" value="1"/>
</dbReference>
<dbReference type="InterPro" id="IPR036291">
    <property type="entry name" value="NAD(P)-bd_dom_sf"/>
</dbReference>
<dbReference type="EMBL" id="MRDB01000074">
    <property type="protein sequence ID" value="RKL27483.1"/>
    <property type="molecule type" value="Genomic_DNA"/>
</dbReference>
<dbReference type="SUPFAM" id="SSF49785">
    <property type="entry name" value="Galactose-binding domain-like"/>
    <property type="match status" value="1"/>
</dbReference>
<keyword evidence="2" id="KW-0378">Hydrolase</keyword>
<evidence type="ECO:0000259" key="3">
    <source>
        <dbReference type="SMART" id="SM00939"/>
    </source>
</evidence>
<name>A0A420SDY2_GIBIN</name>
<evidence type="ECO:0000256" key="2">
    <source>
        <dbReference type="ARBA" id="ARBA00022801"/>
    </source>
</evidence>
<dbReference type="SMART" id="SM00939">
    <property type="entry name" value="PepX_C"/>
    <property type="match status" value="1"/>
</dbReference>
<dbReference type="InterPro" id="IPR005674">
    <property type="entry name" value="CocE/Ser_esterase"/>
</dbReference>
<proteinExistence type="inferred from homology"/>
<evidence type="ECO:0000313" key="5">
    <source>
        <dbReference type="Proteomes" id="UP000283569"/>
    </source>
</evidence>
<accession>A0A420SDY2</accession>
<dbReference type="Gene3D" id="3.40.50.720">
    <property type="entry name" value="NAD(P)-binding Rossmann-like Domain"/>
    <property type="match status" value="1"/>
</dbReference>
<dbReference type="Pfam" id="PF00106">
    <property type="entry name" value="adh_short"/>
    <property type="match status" value="1"/>
</dbReference>
<dbReference type="Pfam" id="PF02129">
    <property type="entry name" value="Peptidase_S15"/>
    <property type="match status" value="1"/>
</dbReference>
<reference evidence="4 5" key="1">
    <citation type="journal article" date="2018" name="Sci. Rep.">
        <title>Characterisation of pathogen-specific regions and novel effector candidates in Fusarium oxysporum f. sp. cepae.</title>
        <authorList>
            <person name="Armitage A.D."/>
            <person name="Taylor A."/>
            <person name="Sobczyk M.K."/>
            <person name="Baxter L."/>
            <person name="Greenfield B.P."/>
            <person name="Bates H.J."/>
            <person name="Wilson F."/>
            <person name="Jackson A.C."/>
            <person name="Ott S."/>
            <person name="Harrison R.J."/>
            <person name="Clarkson J.P."/>
        </authorList>
    </citation>
    <scope>NUCLEOTIDE SEQUENCE [LARGE SCALE GENOMIC DNA]</scope>
    <source>
        <strain evidence="4 5">Fp_A8</strain>
    </source>
</reference>
<dbReference type="Gene3D" id="1.10.3020.20">
    <property type="match status" value="1"/>
</dbReference>
<dbReference type="InterPro" id="IPR002347">
    <property type="entry name" value="SDR_fam"/>
</dbReference>
<dbReference type="GO" id="GO:0005737">
    <property type="term" value="C:cytoplasm"/>
    <property type="evidence" value="ECO:0007669"/>
    <property type="project" value="TreeGrafter"/>
</dbReference>